<sequence length="144" mass="16570">MTDTKPYRRREFLGTVLVVGSTTAGGCLDVLRDEEYKYENKARITIINSYYENETTTFEFTARAKNGTVIYEDEWEVTKSHEFTSDPIPDEVRTIEYRTDDGENGVVSIPAEPECPPHPSVSRKIDLYYDYDGGMTYRDEVHSC</sequence>
<dbReference type="Proteomes" id="UP000199199">
    <property type="component" value="Unassembled WGS sequence"/>
</dbReference>
<name>A0A1I6RVC2_9EURY</name>
<dbReference type="EMBL" id="FOZS01000002">
    <property type="protein sequence ID" value="SFS68659.1"/>
    <property type="molecule type" value="Genomic_DNA"/>
</dbReference>
<organism evidence="1 2">
    <name type="scientific">Halostagnicola kamekurae</name>
    <dbReference type="NCBI Taxonomy" id="619731"/>
    <lineage>
        <taxon>Archaea</taxon>
        <taxon>Methanobacteriati</taxon>
        <taxon>Methanobacteriota</taxon>
        <taxon>Stenosarchaea group</taxon>
        <taxon>Halobacteria</taxon>
        <taxon>Halobacteriales</taxon>
        <taxon>Natrialbaceae</taxon>
        <taxon>Halostagnicola</taxon>
    </lineage>
</organism>
<gene>
    <name evidence="1" type="ORF">SAMN04488556_2194</name>
</gene>
<evidence type="ECO:0000313" key="1">
    <source>
        <dbReference type="EMBL" id="SFS68659.1"/>
    </source>
</evidence>
<protein>
    <submittedName>
        <fullName evidence="1">Uncharacterized protein</fullName>
    </submittedName>
</protein>
<dbReference type="PROSITE" id="PS51257">
    <property type="entry name" value="PROKAR_LIPOPROTEIN"/>
    <property type="match status" value="1"/>
</dbReference>
<dbReference type="AlphaFoldDB" id="A0A1I6RVC2"/>
<keyword evidence="2" id="KW-1185">Reference proteome</keyword>
<accession>A0A1I6RVC2</accession>
<dbReference type="RefSeq" id="WP_245779431.1">
    <property type="nucleotide sequence ID" value="NZ_FOZS01000002.1"/>
</dbReference>
<evidence type="ECO:0000313" key="2">
    <source>
        <dbReference type="Proteomes" id="UP000199199"/>
    </source>
</evidence>
<proteinExistence type="predicted"/>
<reference evidence="2" key="1">
    <citation type="submission" date="2016-10" db="EMBL/GenBank/DDBJ databases">
        <authorList>
            <person name="Varghese N."/>
            <person name="Submissions S."/>
        </authorList>
    </citation>
    <scope>NUCLEOTIDE SEQUENCE [LARGE SCALE GENOMIC DNA]</scope>
    <source>
        <strain evidence="2">DSM 22427</strain>
    </source>
</reference>